<reference evidence="2 3" key="1">
    <citation type="submission" date="2016-11" db="EMBL/GenBank/DDBJ databases">
        <authorList>
            <person name="Jaros S."/>
            <person name="Januszkiewicz K."/>
            <person name="Wedrychowicz H."/>
        </authorList>
    </citation>
    <scope>NUCLEOTIDE SEQUENCE [LARGE SCALE GENOMIC DNA]</scope>
    <source>
        <strain evidence="2 3">DSM 19022</strain>
    </source>
</reference>
<gene>
    <name evidence="2" type="ORF">SAMN02745176_01419</name>
</gene>
<feature type="signal peptide" evidence="1">
    <location>
        <begin position="1"/>
        <end position="24"/>
    </location>
</feature>
<keyword evidence="1" id="KW-0732">Signal</keyword>
<keyword evidence="3" id="KW-1185">Reference proteome</keyword>
<accession>A0A1M6E4R1</accession>
<organism evidence="2 3">
    <name type="scientific">Lutispora thermophila DSM 19022</name>
    <dbReference type="NCBI Taxonomy" id="1122184"/>
    <lineage>
        <taxon>Bacteria</taxon>
        <taxon>Bacillati</taxon>
        <taxon>Bacillota</taxon>
        <taxon>Clostridia</taxon>
        <taxon>Lutisporales</taxon>
        <taxon>Lutisporaceae</taxon>
        <taxon>Lutispora</taxon>
    </lineage>
</organism>
<dbReference type="EMBL" id="FQZS01000008">
    <property type="protein sequence ID" value="SHI80487.1"/>
    <property type="molecule type" value="Genomic_DNA"/>
</dbReference>
<evidence type="ECO:0008006" key="4">
    <source>
        <dbReference type="Google" id="ProtNLM"/>
    </source>
</evidence>
<evidence type="ECO:0000313" key="2">
    <source>
        <dbReference type="EMBL" id="SHI80487.1"/>
    </source>
</evidence>
<dbReference type="SUPFAM" id="SSF50998">
    <property type="entry name" value="Quinoprotein alcohol dehydrogenase-like"/>
    <property type="match status" value="1"/>
</dbReference>
<dbReference type="InterPro" id="IPR011047">
    <property type="entry name" value="Quinoprotein_ADH-like_sf"/>
</dbReference>
<sequence>MKKLQAVFLGIVLASVMSISTAFAAESPIIDYFGGSSFDYFRGVSLTKDGGCVAVGESWSYDGDMKGFSKGSDDAVLVKYDANGNVEWIKTFGGSFFDTFYDVKQTRDGGYIAVGCSNSLDGDMVGSAKAVREGNTEVPNHDAIIVKFDSKGNMEWFSDFGGSNLDKYNSVIETKDGNYLAVGETKSWDGSMTGLLKGEGDCLIAMYDSNGNLMWLDSFGSRGIEGLSSVVECQDGSFVAVGYTNSTDGYMDGTGSALLKGLMVRFDSNQNIIWVKALELMNPDIRTIVYASVYGFTDVAVTSDNGIIVSGAGIYLKEEERIYKVCSDGRLFKFDNNGNIEWGKIYKYADYTNLLSVIGTKDGSYISVGYSYSEMPVNSIVVSYDSKGQLKWAKSDGGSSNGDFRYIESKDDKYIIVGSTHTKDKSTEALLYIGNFEEYDGKLILSPETTKIVAPNDPSYREALSDL</sequence>
<dbReference type="PANTHER" id="PTHR42754">
    <property type="entry name" value="ENDOGLUCANASE"/>
    <property type="match status" value="1"/>
</dbReference>
<proteinExistence type="predicted"/>
<dbReference type="STRING" id="1122184.SAMN02745176_01419"/>
<dbReference type="AlphaFoldDB" id="A0A1M6E4R1"/>
<evidence type="ECO:0000256" key="1">
    <source>
        <dbReference type="SAM" id="SignalP"/>
    </source>
</evidence>
<evidence type="ECO:0000313" key="3">
    <source>
        <dbReference type="Proteomes" id="UP000184442"/>
    </source>
</evidence>
<protein>
    <recommendedName>
        <fullName evidence="4">Beta-propeller repeat-containing protein</fullName>
    </recommendedName>
</protein>
<dbReference type="PANTHER" id="PTHR42754:SF1">
    <property type="entry name" value="LIPOPROTEIN"/>
    <property type="match status" value="1"/>
</dbReference>
<dbReference type="Proteomes" id="UP000184442">
    <property type="component" value="Unassembled WGS sequence"/>
</dbReference>
<feature type="chain" id="PRO_5012274320" description="Beta-propeller repeat-containing protein" evidence="1">
    <location>
        <begin position="25"/>
        <end position="467"/>
    </location>
</feature>
<dbReference type="OrthoDB" id="9811934at2"/>
<dbReference type="RefSeq" id="WP_073025528.1">
    <property type="nucleotide sequence ID" value="NZ_FQZS01000008.1"/>
</dbReference>
<name>A0A1M6E4R1_9FIRM</name>